<sequence length="252" mass="26724">MEALLYLMAGIFLPLFPLSMGFNLLLGHCRQVVLRAALLLLWPQLGLLLVSSLNTPPPGWLVPLALITAGLYALRALVLRDVGQWIGFLATSAWALLWVSLQGDTPITTLQLYALGFSAPLVLLALLGRGLERRFGAAYTGLYGGLAQSTPRLAGILVFVVLAIIATPLFPTFFIMLATLVEAVPSMPAIGFGVAGVWLLWSWAGARLLQGLIAGPAAEPWPEDLSHAATRSYALALLLLLAAGVYGIGGLS</sequence>
<evidence type="ECO:0000313" key="3">
    <source>
        <dbReference type="Proteomes" id="UP000055136"/>
    </source>
</evidence>
<keyword evidence="1" id="KW-1133">Transmembrane helix</keyword>
<accession>A0A0S2T9S9</accession>
<feature type="transmembrane region" description="Helical" evidence="1">
    <location>
        <begin position="153"/>
        <end position="177"/>
    </location>
</feature>
<proteinExistence type="predicted"/>
<feature type="transmembrane region" description="Helical" evidence="1">
    <location>
        <begin position="33"/>
        <end position="53"/>
    </location>
</feature>
<organism evidence="2 3">
    <name type="scientific">Candidatus Tenderia electrophaga</name>
    <dbReference type="NCBI Taxonomy" id="1748243"/>
    <lineage>
        <taxon>Bacteria</taxon>
        <taxon>Pseudomonadati</taxon>
        <taxon>Pseudomonadota</taxon>
        <taxon>Gammaproteobacteria</taxon>
        <taxon>Candidatus Tenderiales</taxon>
        <taxon>Candidatus Tenderiaceae</taxon>
        <taxon>Candidatus Tenderia</taxon>
    </lineage>
</organism>
<dbReference type="AlphaFoldDB" id="A0A0S2T9S9"/>
<gene>
    <name evidence="2" type="ORF">Tel_01395</name>
</gene>
<feature type="transmembrane region" description="Helical" evidence="1">
    <location>
        <begin position="6"/>
        <end position="26"/>
    </location>
</feature>
<keyword evidence="1" id="KW-0472">Membrane</keyword>
<feature type="transmembrane region" description="Helical" evidence="1">
    <location>
        <begin position="113"/>
        <end position="132"/>
    </location>
</feature>
<dbReference type="EMBL" id="CP013099">
    <property type="protein sequence ID" value="ALP51898.1"/>
    <property type="molecule type" value="Genomic_DNA"/>
</dbReference>
<keyword evidence="1" id="KW-0812">Transmembrane</keyword>
<feature type="transmembrane region" description="Helical" evidence="1">
    <location>
        <begin position="85"/>
        <end position="101"/>
    </location>
</feature>
<feature type="transmembrane region" description="Helical" evidence="1">
    <location>
        <begin position="230"/>
        <end position="249"/>
    </location>
</feature>
<evidence type="ECO:0000313" key="2">
    <source>
        <dbReference type="EMBL" id="ALP51898.1"/>
    </source>
</evidence>
<dbReference type="Proteomes" id="UP000055136">
    <property type="component" value="Chromosome"/>
</dbReference>
<dbReference type="KEGG" id="tee:Tel_01395"/>
<dbReference type="STRING" id="1748243.Tel_01395"/>
<name>A0A0S2T9S9_9GAMM</name>
<keyword evidence="3" id="KW-1185">Reference proteome</keyword>
<reference evidence="2" key="1">
    <citation type="submission" date="2015-10" db="EMBL/GenBank/DDBJ databases">
        <title>Description of Candidatus Tenderia electrophaga gen. nov, sp. nov., an Uncultivated Electroautotroph from a Biocathode Enrichment.</title>
        <authorList>
            <person name="Eddie B.J."/>
            <person name="Malanoski A.P."/>
            <person name="Wang Z."/>
            <person name="Hall R.J."/>
            <person name="Oh S.D."/>
            <person name="Heiner C."/>
            <person name="Lin B."/>
            <person name="Strycharz-Glaven S.M."/>
        </authorList>
    </citation>
    <scope>NUCLEOTIDE SEQUENCE [LARGE SCALE GENOMIC DNA]</scope>
    <source>
        <strain evidence="2">NRL1</strain>
    </source>
</reference>
<feature type="transmembrane region" description="Helical" evidence="1">
    <location>
        <begin position="59"/>
        <end position="78"/>
    </location>
</feature>
<feature type="transmembrane region" description="Helical" evidence="1">
    <location>
        <begin position="189"/>
        <end position="209"/>
    </location>
</feature>
<protein>
    <recommendedName>
        <fullName evidence="4">NADH:quinone oxidoreductase/Mrp antiporter membrane subunit domain-containing protein</fullName>
    </recommendedName>
</protein>
<evidence type="ECO:0008006" key="4">
    <source>
        <dbReference type="Google" id="ProtNLM"/>
    </source>
</evidence>
<evidence type="ECO:0000256" key="1">
    <source>
        <dbReference type="SAM" id="Phobius"/>
    </source>
</evidence>